<proteinExistence type="predicted"/>
<gene>
    <name evidence="1" type="ORF">RAG0_05685</name>
</gene>
<evidence type="ECO:0000313" key="1">
    <source>
        <dbReference type="EMBL" id="CZS96303.1"/>
    </source>
</evidence>
<evidence type="ECO:0008006" key="3">
    <source>
        <dbReference type="Google" id="ProtNLM"/>
    </source>
</evidence>
<dbReference type="OrthoDB" id="21416at2759"/>
<keyword evidence="2" id="KW-1185">Reference proteome</keyword>
<dbReference type="Gene3D" id="1.25.40.20">
    <property type="entry name" value="Ankyrin repeat-containing domain"/>
    <property type="match status" value="1"/>
</dbReference>
<accession>A0A1E1KE16</accession>
<dbReference type="AlphaFoldDB" id="A0A1E1KE16"/>
<dbReference type="EMBL" id="FJUX01000026">
    <property type="protein sequence ID" value="CZS96303.1"/>
    <property type="molecule type" value="Genomic_DNA"/>
</dbReference>
<dbReference type="InterPro" id="IPR036770">
    <property type="entry name" value="Ankyrin_rpt-contain_sf"/>
</dbReference>
<dbReference type="SUPFAM" id="SSF140860">
    <property type="entry name" value="Pseudo ankyrin repeat-like"/>
    <property type="match status" value="1"/>
</dbReference>
<reference evidence="2" key="1">
    <citation type="submission" date="2016-03" db="EMBL/GenBank/DDBJ databases">
        <authorList>
            <person name="Guldener U."/>
        </authorList>
    </citation>
    <scope>NUCLEOTIDE SEQUENCE [LARGE SCALE GENOMIC DNA]</scope>
    <source>
        <strain evidence="2">04CH-RAC-A.6.1</strain>
    </source>
</reference>
<protein>
    <recommendedName>
        <fullName evidence="3">Ankyrin</fullName>
    </recommendedName>
</protein>
<sequence length="141" mass="15657">MAANNVLAMRDLATELVSLPGRKQGFVLQALTLWHRVAALVLLDLLGDPAELDHTQTKISAIHKVCECGDEGLFDILLEKEANNNYSRGRNEPDVLTVAIQYGHLSMARGLFNNLNYDTRNSYATCGKKKVLLPRPRQLAL</sequence>
<name>A0A1E1KE16_9HELO</name>
<dbReference type="Proteomes" id="UP000178912">
    <property type="component" value="Unassembled WGS sequence"/>
</dbReference>
<evidence type="ECO:0000313" key="2">
    <source>
        <dbReference type="Proteomes" id="UP000178912"/>
    </source>
</evidence>
<organism evidence="1 2">
    <name type="scientific">Rhynchosporium agropyri</name>
    <dbReference type="NCBI Taxonomy" id="914238"/>
    <lineage>
        <taxon>Eukaryota</taxon>
        <taxon>Fungi</taxon>
        <taxon>Dikarya</taxon>
        <taxon>Ascomycota</taxon>
        <taxon>Pezizomycotina</taxon>
        <taxon>Leotiomycetes</taxon>
        <taxon>Helotiales</taxon>
        <taxon>Ploettnerulaceae</taxon>
        <taxon>Rhynchosporium</taxon>
    </lineage>
</organism>